<evidence type="ECO:0000313" key="2">
    <source>
        <dbReference type="EMBL" id="KUM47302.1"/>
    </source>
</evidence>
<dbReference type="Pfam" id="PF00078">
    <property type="entry name" value="RVT_1"/>
    <property type="match status" value="1"/>
</dbReference>
<comment type="caution">
    <text evidence="2">The sequence shown here is derived from an EMBL/GenBank/DDBJ whole genome shotgun (WGS) entry which is preliminary data.</text>
</comment>
<dbReference type="PANTHER" id="PTHR34047:SF2">
    <property type="entry name" value="NUCLEAR INTRON MATURASE 1, MITOCHONDRIAL"/>
    <property type="match status" value="1"/>
</dbReference>
<dbReference type="PANTHER" id="PTHR34047">
    <property type="entry name" value="NUCLEAR INTRON MATURASE 1, MITOCHONDRIAL-RELATED"/>
    <property type="match status" value="1"/>
</dbReference>
<dbReference type="InterPro" id="IPR051083">
    <property type="entry name" value="GrpII_Intron_Splice-Mob/Def"/>
</dbReference>
<organism evidence="2">
    <name type="scientific">Picea glauca</name>
    <name type="common">White spruce</name>
    <name type="synonym">Pinus glauca</name>
    <dbReference type="NCBI Taxonomy" id="3330"/>
    <lineage>
        <taxon>Eukaryota</taxon>
        <taxon>Viridiplantae</taxon>
        <taxon>Streptophyta</taxon>
        <taxon>Embryophyta</taxon>
        <taxon>Tracheophyta</taxon>
        <taxon>Spermatophyta</taxon>
        <taxon>Pinopsida</taxon>
        <taxon>Pinidae</taxon>
        <taxon>Conifers I</taxon>
        <taxon>Pinales</taxon>
        <taxon>Pinaceae</taxon>
        <taxon>Picea</taxon>
    </lineage>
</organism>
<dbReference type="AlphaFoldDB" id="A0A124GN05"/>
<dbReference type="SUPFAM" id="SSF56672">
    <property type="entry name" value="DNA/RNA polymerases"/>
    <property type="match status" value="1"/>
</dbReference>
<sequence length="152" mass="17086">MASVLESIYEPIFLPVSFGFRKWSSTHLLFQEIQSWQGIKRVVHADVLRCFDTVRHKLVLDLLSEQIDDPFFLDLVHRFLTTPIETANGTDFTNTEVGIVQGAVLSPALMNIIIHPLDLFATELCKRGGTYYGRYCDDISIGTKGNNDAAAH</sequence>
<accession>A0A124GN05</accession>
<proteinExistence type="predicted"/>
<keyword evidence="2" id="KW-0496">Mitochondrion</keyword>
<protein>
    <submittedName>
        <fullName evidence="2">CoxI intron2 ORF</fullName>
    </submittedName>
</protein>
<dbReference type="EMBL" id="LKAM01000007">
    <property type="protein sequence ID" value="KUM47302.1"/>
    <property type="molecule type" value="Genomic_DNA"/>
</dbReference>
<feature type="domain" description="Reverse transcriptase" evidence="1">
    <location>
        <begin position="1"/>
        <end position="152"/>
    </location>
</feature>
<reference evidence="2" key="1">
    <citation type="journal article" date="2015" name="Genome Biol. Evol.">
        <title>Organellar Genomes of White Spruce (Picea glauca): Assembly and Annotation.</title>
        <authorList>
            <person name="Jackman S.D."/>
            <person name="Warren R.L."/>
            <person name="Gibb E.A."/>
            <person name="Vandervalk B.P."/>
            <person name="Mohamadi H."/>
            <person name="Chu J."/>
            <person name="Raymond A."/>
            <person name="Pleasance S."/>
            <person name="Coope R."/>
            <person name="Wildung M.R."/>
            <person name="Ritland C.E."/>
            <person name="Bousquet J."/>
            <person name="Jones S.J."/>
            <person name="Bohlmann J."/>
            <person name="Birol I."/>
        </authorList>
    </citation>
    <scope>NUCLEOTIDE SEQUENCE [LARGE SCALE GENOMIC DNA]</scope>
    <source>
        <tissue evidence="2">Flushing bud</tissue>
    </source>
</reference>
<dbReference type="InterPro" id="IPR043502">
    <property type="entry name" value="DNA/RNA_pol_sf"/>
</dbReference>
<dbReference type="PROSITE" id="PS50878">
    <property type="entry name" value="RT_POL"/>
    <property type="match status" value="1"/>
</dbReference>
<dbReference type="CDD" id="cd01651">
    <property type="entry name" value="RT_G2_intron"/>
    <property type="match status" value="1"/>
</dbReference>
<evidence type="ECO:0000259" key="1">
    <source>
        <dbReference type="PROSITE" id="PS50878"/>
    </source>
</evidence>
<geneLocation type="mitochondrion" evidence="2"/>
<dbReference type="InterPro" id="IPR000477">
    <property type="entry name" value="RT_dom"/>
</dbReference>
<name>A0A124GN05_PICGL</name>
<gene>
    <name evidence="2" type="primary">ymfcox1</name>
    <name evidence="2" type="ORF">ABT39_MTgene5487</name>
</gene>